<dbReference type="InterPro" id="IPR013148">
    <property type="entry name" value="Glyco_hydro_32_N"/>
</dbReference>
<evidence type="ECO:0000256" key="3">
    <source>
        <dbReference type="ARBA" id="ARBA00023295"/>
    </source>
</evidence>
<protein>
    <recommendedName>
        <fullName evidence="9">Cell wall invertase</fullName>
    </recommendedName>
</protein>
<keyword evidence="8" id="KW-1185">Reference proteome</keyword>
<evidence type="ECO:0008006" key="9">
    <source>
        <dbReference type="Google" id="ProtNLM"/>
    </source>
</evidence>
<dbReference type="CDD" id="cd18624">
    <property type="entry name" value="GH32_Fruct1-like"/>
    <property type="match status" value="1"/>
</dbReference>
<dbReference type="AlphaFoldDB" id="A0A8J5YEY8"/>
<comment type="similarity">
    <text evidence="1 4">Belongs to the glycosyl hydrolase 32 family.</text>
</comment>
<dbReference type="Pfam" id="PF08244">
    <property type="entry name" value="Glyco_hydro_32C"/>
    <property type="match status" value="1"/>
</dbReference>
<evidence type="ECO:0000313" key="7">
    <source>
        <dbReference type="EMBL" id="KAG8483839.1"/>
    </source>
</evidence>
<dbReference type="InterPro" id="IPR013189">
    <property type="entry name" value="Glyco_hydro_32_C"/>
</dbReference>
<sequence length="479" mass="54021">MCFEGSYHLFYQYNPKGSVWGNIVWAHSILMDLVNWEALEPAIFPSEPFDIKGTWSGSATVYPDGNPVIYYTGVDAKGQQVQNYAIPADITDKNLRKWVKPKEGNPMVVADKEINGSAFRDPTTAWQANGYWNILVGSRKGSTGVAYLFKSKDKKTWTKTARPLHEVPNTGKDVKHVLKVSLDVTRFEYYTIGTYFPDQDKYVPDKGQVDGWDGLKLDYGNFYASKSFYYPVKFRRVVWGWANESDSKEEDVKKGWAGIMPIPRAVRLDPSGKQLLVWPIDDIETLKGNKVQMSNQQLETGKPVKISGITGNQADVEVTFSIPNLEKAEPFDPSWKDPRDLCYKKKSRVQGAIGPFGLLAFATEKLEEFTPVFFRIFKAQNNKHVVLVSTVMTNVYKPMFGGFVDVDLSDRKLSLRRLIDNSVVESFAAGGKTCITSRVYPTLAVFQDAQVFAFNNGTEPITLEHASAWSMESPRKMNN</sequence>
<dbReference type="InterPro" id="IPR050551">
    <property type="entry name" value="Fructan_Metab_Enzymes"/>
</dbReference>
<dbReference type="InterPro" id="IPR013320">
    <property type="entry name" value="ConA-like_dom_sf"/>
</dbReference>
<dbReference type="SMART" id="SM00640">
    <property type="entry name" value="Glyco_32"/>
    <property type="match status" value="1"/>
</dbReference>
<dbReference type="Proteomes" id="UP000701853">
    <property type="component" value="Chromosome 9"/>
</dbReference>
<feature type="domain" description="Glycosyl hydrolase family 32 C-terminal" evidence="6">
    <location>
        <begin position="283"/>
        <end position="469"/>
    </location>
</feature>
<dbReference type="FunFam" id="2.60.120.560:FF:000002">
    <property type="entry name" value="Beta-fructofuranosidase, insoluble isoenzyme CWINV1"/>
    <property type="match status" value="1"/>
</dbReference>
<keyword evidence="2 4" id="KW-0378">Hydrolase</keyword>
<comment type="caution">
    <text evidence="7">The sequence shown here is derived from an EMBL/GenBank/DDBJ whole genome shotgun (WGS) entry which is preliminary data.</text>
</comment>
<dbReference type="EMBL" id="JAHUZN010000009">
    <property type="protein sequence ID" value="KAG8483839.1"/>
    <property type="molecule type" value="Genomic_DNA"/>
</dbReference>
<feature type="domain" description="Glycosyl hydrolase family 32 N-terminal" evidence="5">
    <location>
        <begin position="1"/>
        <end position="279"/>
    </location>
</feature>
<organism evidence="7 8">
    <name type="scientific">Gossypium anomalum</name>
    <dbReference type="NCBI Taxonomy" id="47600"/>
    <lineage>
        <taxon>Eukaryota</taxon>
        <taxon>Viridiplantae</taxon>
        <taxon>Streptophyta</taxon>
        <taxon>Embryophyta</taxon>
        <taxon>Tracheophyta</taxon>
        <taxon>Spermatophyta</taxon>
        <taxon>Magnoliopsida</taxon>
        <taxon>eudicotyledons</taxon>
        <taxon>Gunneridae</taxon>
        <taxon>Pentapetalae</taxon>
        <taxon>rosids</taxon>
        <taxon>malvids</taxon>
        <taxon>Malvales</taxon>
        <taxon>Malvaceae</taxon>
        <taxon>Malvoideae</taxon>
        <taxon>Gossypium</taxon>
    </lineage>
</organism>
<evidence type="ECO:0000256" key="4">
    <source>
        <dbReference type="RuleBase" id="RU362110"/>
    </source>
</evidence>
<dbReference type="PANTHER" id="PTHR31953">
    <property type="entry name" value="BETA-FRUCTOFURANOSIDASE, INSOLUBLE ISOENZYME CWINV1-RELATED"/>
    <property type="match status" value="1"/>
</dbReference>
<dbReference type="InterPro" id="IPR001362">
    <property type="entry name" value="Glyco_hydro_32"/>
</dbReference>
<accession>A0A8J5YEY8</accession>
<gene>
    <name evidence="7" type="ORF">CXB51_022589</name>
</gene>
<dbReference type="GO" id="GO:0004553">
    <property type="term" value="F:hydrolase activity, hydrolyzing O-glycosyl compounds"/>
    <property type="evidence" value="ECO:0007669"/>
    <property type="project" value="InterPro"/>
</dbReference>
<dbReference type="OrthoDB" id="202537at2759"/>
<dbReference type="GO" id="GO:0005975">
    <property type="term" value="P:carbohydrate metabolic process"/>
    <property type="evidence" value="ECO:0007669"/>
    <property type="project" value="InterPro"/>
</dbReference>
<dbReference type="Gene3D" id="2.115.10.20">
    <property type="entry name" value="Glycosyl hydrolase domain, family 43"/>
    <property type="match status" value="1"/>
</dbReference>
<proteinExistence type="inferred from homology"/>
<evidence type="ECO:0000256" key="1">
    <source>
        <dbReference type="ARBA" id="ARBA00009902"/>
    </source>
</evidence>
<dbReference type="SUPFAM" id="SSF75005">
    <property type="entry name" value="Arabinanase/levansucrase/invertase"/>
    <property type="match status" value="1"/>
</dbReference>
<name>A0A8J5YEY8_9ROSI</name>
<dbReference type="SUPFAM" id="SSF49899">
    <property type="entry name" value="Concanavalin A-like lectins/glucanases"/>
    <property type="match status" value="1"/>
</dbReference>
<evidence type="ECO:0000256" key="2">
    <source>
        <dbReference type="ARBA" id="ARBA00022801"/>
    </source>
</evidence>
<dbReference type="InterPro" id="IPR023296">
    <property type="entry name" value="Glyco_hydro_beta-prop_sf"/>
</dbReference>
<evidence type="ECO:0000313" key="8">
    <source>
        <dbReference type="Proteomes" id="UP000701853"/>
    </source>
</evidence>
<dbReference type="Gene3D" id="2.60.120.560">
    <property type="entry name" value="Exo-inulinase, domain 1"/>
    <property type="match status" value="1"/>
</dbReference>
<keyword evidence="3 4" id="KW-0326">Glycosidase</keyword>
<reference evidence="7 8" key="1">
    <citation type="journal article" date="2021" name="bioRxiv">
        <title>The Gossypium anomalum genome as a resource for cotton improvement and evolutionary analysis of hybrid incompatibility.</title>
        <authorList>
            <person name="Grover C.E."/>
            <person name="Yuan D."/>
            <person name="Arick M.A."/>
            <person name="Miller E.R."/>
            <person name="Hu G."/>
            <person name="Peterson D.G."/>
            <person name="Wendel J.F."/>
            <person name="Udall J.A."/>
        </authorList>
    </citation>
    <scope>NUCLEOTIDE SEQUENCE [LARGE SCALE GENOMIC DNA]</scope>
    <source>
        <strain evidence="7">JFW-Udall</strain>
        <tissue evidence="7">Leaf</tissue>
    </source>
</reference>
<dbReference type="Pfam" id="PF00251">
    <property type="entry name" value="Glyco_hydro_32N"/>
    <property type="match status" value="1"/>
</dbReference>
<evidence type="ECO:0000259" key="6">
    <source>
        <dbReference type="Pfam" id="PF08244"/>
    </source>
</evidence>
<evidence type="ECO:0000259" key="5">
    <source>
        <dbReference type="Pfam" id="PF00251"/>
    </source>
</evidence>